<comment type="function">
    <text evidence="6">Transcriptional repressor that regulates multiple aspects of plant growth and development.</text>
</comment>
<dbReference type="Pfam" id="PF04844">
    <property type="entry name" value="Ovate"/>
    <property type="match status" value="1"/>
</dbReference>
<organism evidence="9 10">
    <name type="scientific">Eleusine coracana subsp. coracana</name>
    <dbReference type="NCBI Taxonomy" id="191504"/>
    <lineage>
        <taxon>Eukaryota</taxon>
        <taxon>Viridiplantae</taxon>
        <taxon>Streptophyta</taxon>
        <taxon>Embryophyta</taxon>
        <taxon>Tracheophyta</taxon>
        <taxon>Spermatophyta</taxon>
        <taxon>Magnoliopsida</taxon>
        <taxon>Liliopsida</taxon>
        <taxon>Poales</taxon>
        <taxon>Poaceae</taxon>
        <taxon>PACMAD clade</taxon>
        <taxon>Chloridoideae</taxon>
        <taxon>Cynodonteae</taxon>
        <taxon>Eleusininae</taxon>
        <taxon>Eleusine</taxon>
    </lineage>
</organism>
<evidence type="ECO:0000313" key="10">
    <source>
        <dbReference type="Proteomes" id="UP001054889"/>
    </source>
</evidence>
<dbReference type="PROSITE" id="PS51754">
    <property type="entry name" value="OVATE"/>
    <property type="match status" value="1"/>
</dbReference>
<reference evidence="9" key="1">
    <citation type="journal article" date="2018" name="DNA Res.">
        <title>Multiple hybrid de novo genome assembly of finger millet, an orphan allotetraploid crop.</title>
        <authorList>
            <person name="Hatakeyama M."/>
            <person name="Aluri S."/>
            <person name="Balachadran M.T."/>
            <person name="Sivarajan S.R."/>
            <person name="Patrignani A."/>
            <person name="Gruter S."/>
            <person name="Poveda L."/>
            <person name="Shimizu-Inatsugi R."/>
            <person name="Baeten J."/>
            <person name="Francoijs K.J."/>
            <person name="Nataraja K.N."/>
            <person name="Reddy Y.A.N."/>
            <person name="Phadnis S."/>
            <person name="Ravikumar R.L."/>
            <person name="Schlapbach R."/>
            <person name="Sreeman S.M."/>
            <person name="Shimizu K.K."/>
        </authorList>
    </citation>
    <scope>NUCLEOTIDE SEQUENCE</scope>
</reference>
<comment type="caution">
    <text evidence="9">The sequence shown here is derived from an EMBL/GenBank/DDBJ whole genome shotgun (WGS) entry which is preliminary data.</text>
</comment>
<dbReference type="EMBL" id="BQKI01000071">
    <property type="protein sequence ID" value="GJN14934.1"/>
    <property type="molecule type" value="Genomic_DNA"/>
</dbReference>
<feature type="compositionally biased region" description="Basic and acidic residues" evidence="7">
    <location>
        <begin position="89"/>
        <end position="100"/>
    </location>
</feature>
<evidence type="ECO:0000313" key="9">
    <source>
        <dbReference type="EMBL" id="GJN14934.1"/>
    </source>
</evidence>
<keyword evidence="5 6" id="KW-0539">Nucleus</keyword>
<reference evidence="9" key="2">
    <citation type="submission" date="2021-12" db="EMBL/GenBank/DDBJ databases">
        <title>Resequencing data analysis of finger millet.</title>
        <authorList>
            <person name="Hatakeyama M."/>
            <person name="Aluri S."/>
            <person name="Balachadran M.T."/>
            <person name="Sivarajan S.R."/>
            <person name="Poveda L."/>
            <person name="Shimizu-Inatsugi R."/>
            <person name="Schlapbach R."/>
            <person name="Sreeman S.M."/>
            <person name="Shimizu K.K."/>
        </authorList>
    </citation>
    <scope>NUCLEOTIDE SEQUENCE</scope>
</reference>
<evidence type="ECO:0000259" key="8">
    <source>
        <dbReference type="PROSITE" id="PS51754"/>
    </source>
</evidence>
<evidence type="ECO:0000256" key="4">
    <source>
        <dbReference type="ARBA" id="ARBA00023163"/>
    </source>
</evidence>
<feature type="compositionally biased region" description="Basic residues" evidence="7">
    <location>
        <begin position="101"/>
        <end position="114"/>
    </location>
</feature>
<comment type="subcellular location">
    <subcellularLocation>
        <location evidence="1 6">Nucleus</location>
    </subcellularLocation>
</comment>
<feature type="compositionally biased region" description="Basic residues" evidence="7">
    <location>
        <begin position="156"/>
        <end position="169"/>
    </location>
</feature>
<sequence length="287" mass="31964">MRWGIRKQQNAAVQCVREDERDRRGGKGKGRAFSSFSPLSWLGKLAGNKEKHRKGAPVPGPAFPSCLPKRTSPSPAVVAPGWACSPDVGPRRLSVDNNDHARRHGQHQRRRRHCSLGGDRELPPLGHLIPFSLTGSPALPPRAAVPSSDTDAAPVRAHRRRRRRRRSSSTRRLSGGGIGSARRSSFSSGSGRRAKVRAVRVRSPAPELQRLAVVRRTRDPQRAFRESMVEMVAGSGGRPEELERLLACYLSLNANEHHECIVKVFRQVWFEYISLLRQRRPDSSAGR</sequence>
<dbReference type="NCBIfam" id="TIGR01568">
    <property type="entry name" value="A_thal_3678"/>
    <property type="match status" value="1"/>
</dbReference>
<keyword evidence="4 6" id="KW-0804">Transcription</keyword>
<gene>
    <name evidence="9" type="primary">gb01812</name>
    <name evidence="9" type="ORF">PR202_gb01812</name>
</gene>
<evidence type="ECO:0000256" key="2">
    <source>
        <dbReference type="ARBA" id="ARBA00022491"/>
    </source>
</evidence>
<dbReference type="GO" id="GO:0045892">
    <property type="term" value="P:negative regulation of DNA-templated transcription"/>
    <property type="evidence" value="ECO:0007669"/>
    <property type="project" value="UniProtKB-UniRule"/>
</dbReference>
<dbReference type="PANTHER" id="PTHR33057:SF66">
    <property type="entry name" value="TRANSCRIPTION REPRESSOR"/>
    <property type="match status" value="1"/>
</dbReference>
<evidence type="ECO:0000256" key="5">
    <source>
        <dbReference type="ARBA" id="ARBA00023242"/>
    </source>
</evidence>
<dbReference type="GO" id="GO:0005634">
    <property type="term" value="C:nucleus"/>
    <property type="evidence" value="ECO:0007669"/>
    <property type="project" value="UniProtKB-SubCell"/>
</dbReference>
<dbReference type="AlphaFoldDB" id="A0AAV5DW21"/>
<feature type="compositionally biased region" description="Basic and acidic residues" evidence="7">
    <location>
        <begin position="16"/>
        <end position="25"/>
    </location>
</feature>
<dbReference type="InterPro" id="IPR006458">
    <property type="entry name" value="Ovate_C"/>
</dbReference>
<feature type="domain" description="OVATE" evidence="8">
    <location>
        <begin position="213"/>
        <end position="271"/>
    </location>
</feature>
<evidence type="ECO:0000256" key="6">
    <source>
        <dbReference type="RuleBase" id="RU367028"/>
    </source>
</evidence>
<feature type="region of interest" description="Disordered" evidence="7">
    <location>
        <begin position="139"/>
        <end position="197"/>
    </location>
</feature>
<dbReference type="PANTHER" id="PTHR33057">
    <property type="entry name" value="TRANSCRIPTION REPRESSOR OFP7-RELATED"/>
    <property type="match status" value="1"/>
</dbReference>
<evidence type="ECO:0000256" key="7">
    <source>
        <dbReference type="SAM" id="MobiDB-lite"/>
    </source>
</evidence>
<keyword evidence="2 6" id="KW-0678">Repressor</keyword>
<evidence type="ECO:0000256" key="3">
    <source>
        <dbReference type="ARBA" id="ARBA00023015"/>
    </source>
</evidence>
<feature type="compositionally biased region" description="Low complexity" evidence="7">
    <location>
        <begin position="180"/>
        <end position="191"/>
    </location>
</feature>
<accession>A0AAV5DW21</accession>
<feature type="region of interest" description="Disordered" evidence="7">
    <location>
        <begin position="86"/>
        <end position="121"/>
    </location>
</feature>
<dbReference type="Proteomes" id="UP001054889">
    <property type="component" value="Unassembled WGS sequence"/>
</dbReference>
<proteinExistence type="predicted"/>
<evidence type="ECO:0000256" key="1">
    <source>
        <dbReference type="ARBA" id="ARBA00004123"/>
    </source>
</evidence>
<name>A0AAV5DW21_ELECO</name>
<protein>
    <recommendedName>
        <fullName evidence="6">Transcription repressor</fullName>
    </recommendedName>
    <alternativeName>
        <fullName evidence="6">Ovate family protein</fullName>
    </alternativeName>
</protein>
<keyword evidence="10" id="KW-1185">Reference proteome</keyword>
<dbReference type="InterPro" id="IPR038933">
    <property type="entry name" value="Ovate"/>
</dbReference>
<keyword evidence="3 6" id="KW-0805">Transcription regulation</keyword>
<feature type="region of interest" description="Disordered" evidence="7">
    <location>
        <begin position="1"/>
        <end position="33"/>
    </location>
</feature>